<evidence type="ECO:0000313" key="9">
    <source>
        <dbReference type="Proteomes" id="UP001177744"/>
    </source>
</evidence>
<sequence length="502" mass="56194">MGPGHRPGLGTLPLHGFRAPGLYCYPRGVPLIRRPGSEQESKVAVSIAEISQNTQPKPGRLWNPFPHNDHQRPEVSAGGFVVRDEDVITLSYPKSGTNWIKEIINLIHTRGDPSWVQSVVSWERSPWIETPEGLELIEKQKDPRFYTSHLPVQLFPKSLFTSKAKVIYIMRNPRDVIISGYHFHKTLKITRNPNSLEEYFEWFLRGNVPFGSWFDHVGGWLQMRGKENFLFISYEELHQDIRASVEKVSQFLGTKLSPEQLDSVLKNVTFQAMKDNDMSNFSLVPDIHIDHSKACFMRKGIAGDWKNQLTVAQSEAFDKVYQEKMAGLPPGLFPRVSFKKLHNQPWPVWLGGSSVGLRTEESGFDSGARTSAAGLTPGQPVHVPLSHQCFPLSLALPSALRLAVLGQRRRPPACHCSIQASAGTKRITQNPGANTGEQYKFCSGTADERQRKKGGAAVSRQCLTVNRKAFREPSAPFPTYPGNKQVPPHAGKRVGVLCWGLH</sequence>
<dbReference type="GO" id="GO:0051923">
    <property type="term" value="P:sulfation"/>
    <property type="evidence" value="ECO:0007669"/>
    <property type="project" value="UniProtKB-ARBA"/>
</dbReference>
<dbReference type="EMBL" id="JAULJE010000021">
    <property type="protein sequence ID" value="KAK1329659.1"/>
    <property type="molecule type" value="Genomic_DNA"/>
</dbReference>
<dbReference type="Proteomes" id="UP001177744">
    <property type="component" value="Unassembled WGS sequence"/>
</dbReference>
<keyword evidence="3" id="KW-0963">Cytoplasm</keyword>
<evidence type="ECO:0000256" key="5">
    <source>
        <dbReference type="ARBA" id="ARBA00048219"/>
    </source>
</evidence>
<proteinExistence type="inferred from homology"/>
<feature type="domain" description="Sulfotransferase" evidence="7">
    <location>
        <begin position="84"/>
        <end position="328"/>
    </location>
</feature>
<dbReference type="GO" id="GO:0004062">
    <property type="term" value="F:aryl sulfotransferase activity"/>
    <property type="evidence" value="ECO:0007669"/>
    <property type="project" value="UniProtKB-ARBA"/>
</dbReference>
<organism evidence="8 9">
    <name type="scientific">Cnephaeus nilssonii</name>
    <name type="common">Northern bat</name>
    <name type="synonym">Eptesicus nilssonii</name>
    <dbReference type="NCBI Taxonomy" id="3371016"/>
    <lineage>
        <taxon>Eukaryota</taxon>
        <taxon>Metazoa</taxon>
        <taxon>Chordata</taxon>
        <taxon>Craniata</taxon>
        <taxon>Vertebrata</taxon>
        <taxon>Euteleostomi</taxon>
        <taxon>Mammalia</taxon>
        <taxon>Eutheria</taxon>
        <taxon>Laurasiatheria</taxon>
        <taxon>Chiroptera</taxon>
        <taxon>Yangochiroptera</taxon>
        <taxon>Vespertilionidae</taxon>
        <taxon>Cnephaeus</taxon>
    </lineage>
</organism>
<keyword evidence="9" id="KW-1185">Reference proteome</keyword>
<dbReference type="PANTHER" id="PTHR11783">
    <property type="entry name" value="SULFOTRANSFERASE SULT"/>
    <property type="match status" value="1"/>
</dbReference>
<dbReference type="FunFam" id="3.40.50.300:FF:000433">
    <property type="entry name" value="Estrogen sulfotransferase"/>
    <property type="match status" value="1"/>
</dbReference>
<accession>A0AA40HEE9</accession>
<comment type="subcellular location">
    <subcellularLocation>
        <location evidence="1">Cytoplasm</location>
    </subcellularLocation>
</comment>
<evidence type="ECO:0000259" key="7">
    <source>
        <dbReference type="Pfam" id="PF00685"/>
    </source>
</evidence>
<evidence type="ECO:0000256" key="4">
    <source>
        <dbReference type="ARBA" id="ARBA00022679"/>
    </source>
</evidence>
<dbReference type="GO" id="GO:0005737">
    <property type="term" value="C:cytoplasm"/>
    <property type="evidence" value="ECO:0007669"/>
    <property type="project" value="UniProtKB-SubCell"/>
</dbReference>
<reference evidence="8" key="1">
    <citation type="submission" date="2023-06" db="EMBL/GenBank/DDBJ databases">
        <title>Reference genome for the Northern bat (Eptesicus nilssonii), a most northern bat species.</title>
        <authorList>
            <person name="Laine V.N."/>
            <person name="Pulliainen A.T."/>
            <person name="Lilley T.M."/>
        </authorList>
    </citation>
    <scope>NUCLEOTIDE SEQUENCE</scope>
    <source>
        <strain evidence="8">BLF_Eptnil</strain>
        <tissue evidence="8">Kidney</tissue>
    </source>
</reference>
<keyword evidence="4 6" id="KW-0808">Transferase</keyword>
<comment type="catalytic activity">
    <reaction evidence="5">
        <text>4-ethylphenol + 3'-phosphoadenylyl sulfate = 4-ethylphenyl sulfate + adenosine 3',5'-bisphosphate + H(+)</text>
        <dbReference type="Rhea" id="RHEA:70607"/>
        <dbReference type="ChEBI" id="CHEBI:15378"/>
        <dbReference type="ChEBI" id="CHEBI:49584"/>
        <dbReference type="ChEBI" id="CHEBI:58339"/>
        <dbReference type="ChEBI" id="CHEBI:58343"/>
        <dbReference type="ChEBI" id="CHEBI:133681"/>
    </reaction>
    <physiologicalReaction direction="left-to-right" evidence="5">
        <dbReference type="Rhea" id="RHEA:70608"/>
    </physiologicalReaction>
</comment>
<dbReference type="EC" id="2.8.2.-" evidence="6"/>
<evidence type="ECO:0000256" key="2">
    <source>
        <dbReference type="ARBA" id="ARBA00005771"/>
    </source>
</evidence>
<dbReference type="InterPro" id="IPR027417">
    <property type="entry name" value="P-loop_NTPase"/>
</dbReference>
<comment type="similarity">
    <text evidence="2 6">Belongs to the sulfotransferase 1 family.</text>
</comment>
<dbReference type="Gene3D" id="3.40.50.300">
    <property type="entry name" value="P-loop containing nucleotide triphosphate hydrolases"/>
    <property type="match status" value="1"/>
</dbReference>
<dbReference type="InterPro" id="IPR000863">
    <property type="entry name" value="Sulfotransferase_dom"/>
</dbReference>
<comment type="caution">
    <text evidence="8">The sequence shown here is derived from an EMBL/GenBank/DDBJ whole genome shotgun (WGS) entry which is preliminary data.</text>
</comment>
<evidence type="ECO:0000313" key="8">
    <source>
        <dbReference type="EMBL" id="KAK1329659.1"/>
    </source>
</evidence>
<evidence type="ECO:0000256" key="1">
    <source>
        <dbReference type="ARBA" id="ARBA00004496"/>
    </source>
</evidence>
<name>A0AA40HEE9_CNENI</name>
<dbReference type="Pfam" id="PF00685">
    <property type="entry name" value="Sulfotransfer_1"/>
    <property type="match status" value="1"/>
</dbReference>
<evidence type="ECO:0000256" key="3">
    <source>
        <dbReference type="ARBA" id="ARBA00022490"/>
    </source>
</evidence>
<evidence type="ECO:0000256" key="6">
    <source>
        <dbReference type="RuleBase" id="RU361155"/>
    </source>
</evidence>
<dbReference type="SUPFAM" id="SSF52540">
    <property type="entry name" value="P-loop containing nucleoside triphosphate hydrolases"/>
    <property type="match status" value="1"/>
</dbReference>
<dbReference type="AlphaFoldDB" id="A0AA40HEE9"/>
<gene>
    <name evidence="8" type="ORF">QTO34_009841</name>
</gene>
<protein>
    <recommendedName>
        <fullName evidence="6">Sulfotransferase</fullName>
        <ecNumber evidence="6">2.8.2.-</ecNumber>
    </recommendedName>
</protein>